<feature type="compositionally biased region" description="Polar residues" evidence="1">
    <location>
        <begin position="158"/>
        <end position="173"/>
    </location>
</feature>
<evidence type="ECO:0000313" key="3">
    <source>
        <dbReference type="Proteomes" id="UP000765509"/>
    </source>
</evidence>
<accession>A0A9Q3JFT3</accession>
<organism evidence="2 3">
    <name type="scientific">Austropuccinia psidii MF-1</name>
    <dbReference type="NCBI Taxonomy" id="1389203"/>
    <lineage>
        <taxon>Eukaryota</taxon>
        <taxon>Fungi</taxon>
        <taxon>Dikarya</taxon>
        <taxon>Basidiomycota</taxon>
        <taxon>Pucciniomycotina</taxon>
        <taxon>Pucciniomycetes</taxon>
        <taxon>Pucciniales</taxon>
        <taxon>Sphaerophragmiaceae</taxon>
        <taxon>Austropuccinia</taxon>
    </lineage>
</organism>
<dbReference type="EMBL" id="AVOT02072604">
    <property type="protein sequence ID" value="MBW0562470.1"/>
    <property type="molecule type" value="Genomic_DNA"/>
</dbReference>
<gene>
    <name evidence="2" type="ORF">O181_102185</name>
</gene>
<reference evidence="2" key="1">
    <citation type="submission" date="2021-03" db="EMBL/GenBank/DDBJ databases">
        <title>Draft genome sequence of rust myrtle Austropuccinia psidii MF-1, a brazilian biotype.</title>
        <authorList>
            <person name="Quecine M.C."/>
            <person name="Pachon D.M.R."/>
            <person name="Bonatelli M.L."/>
            <person name="Correr F.H."/>
            <person name="Franceschini L.M."/>
            <person name="Leite T.F."/>
            <person name="Margarido G.R.A."/>
            <person name="Almeida C.A."/>
            <person name="Ferrarezi J.A."/>
            <person name="Labate C.A."/>
        </authorList>
    </citation>
    <scope>NUCLEOTIDE SEQUENCE</scope>
    <source>
        <strain evidence="2">MF-1</strain>
    </source>
</reference>
<evidence type="ECO:0000313" key="2">
    <source>
        <dbReference type="EMBL" id="MBW0562470.1"/>
    </source>
</evidence>
<dbReference type="AlphaFoldDB" id="A0A9Q3JFT3"/>
<protein>
    <submittedName>
        <fullName evidence="2">Uncharacterized protein</fullName>
    </submittedName>
</protein>
<name>A0A9Q3JFT3_9BASI</name>
<comment type="caution">
    <text evidence="2">The sequence shown here is derived from an EMBL/GenBank/DDBJ whole genome shotgun (WGS) entry which is preliminary data.</text>
</comment>
<feature type="region of interest" description="Disordered" evidence="1">
    <location>
        <begin position="148"/>
        <end position="181"/>
    </location>
</feature>
<sequence length="193" mass="21000">MSENIHGLRRMDLLGKSSQFLRPLLLMVLQGILSTNFEGPIPVGGRPIYPSSELSISRINTEGLVKRIRQIGNSPTDPDAEGSDELDGEEVEVVHNSIGHQLSTSPSHPPAKRFQVHTITSTPRAFQPNLSTITIYLPPASPSSALIPAVRPSPIRRSGNSPILTSQQLQPVASSSRRREELSPLPFTAAQIF</sequence>
<proteinExistence type="predicted"/>
<dbReference type="Proteomes" id="UP000765509">
    <property type="component" value="Unassembled WGS sequence"/>
</dbReference>
<evidence type="ECO:0000256" key="1">
    <source>
        <dbReference type="SAM" id="MobiDB-lite"/>
    </source>
</evidence>
<keyword evidence="3" id="KW-1185">Reference proteome</keyword>